<feature type="compositionally biased region" description="Acidic residues" evidence="5">
    <location>
        <begin position="269"/>
        <end position="297"/>
    </location>
</feature>
<dbReference type="SUPFAM" id="SSF47391">
    <property type="entry name" value="Dimerization-anchoring domain of cAMP-dependent PK regulatory subunit"/>
    <property type="match status" value="1"/>
</dbReference>
<evidence type="ECO:0000256" key="2">
    <source>
        <dbReference type="ARBA" id="ARBA00022846"/>
    </source>
</evidence>
<organism evidence="7 8">
    <name type="scientific">Synchytrium endobioticum</name>
    <dbReference type="NCBI Taxonomy" id="286115"/>
    <lineage>
        <taxon>Eukaryota</taxon>
        <taxon>Fungi</taxon>
        <taxon>Fungi incertae sedis</taxon>
        <taxon>Chytridiomycota</taxon>
        <taxon>Chytridiomycota incertae sedis</taxon>
        <taxon>Chytridiomycetes</taxon>
        <taxon>Synchytriales</taxon>
        <taxon>Synchytriaceae</taxon>
        <taxon>Synchytrium</taxon>
    </lineage>
</organism>
<evidence type="ECO:0000256" key="1">
    <source>
        <dbReference type="ARBA" id="ARBA00004230"/>
    </source>
</evidence>
<dbReference type="SMART" id="SM00394">
    <property type="entry name" value="RIIa"/>
    <property type="match status" value="1"/>
</dbReference>
<dbReference type="CDD" id="cd22985">
    <property type="entry name" value="DD_CrRSP11-like"/>
    <property type="match status" value="1"/>
</dbReference>
<proteinExistence type="inferred from homology"/>
<feature type="domain" description="RIIa" evidence="6">
    <location>
        <begin position="63"/>
        <end position="100"/>
    </location>
</feature>
<evidence type="ECO:0000313" key="7">
    <source>
        <dbReference type="EMBL" id="TPX51431.1"/>
    </source>
</evidence>
<evidence type="ECO:0000256" key="4">
    <source>
        <dbReference type="ARBA" id="ARBA00035651"/>
    </source>
</evidence>
<comment type="similarity">
    <text evidence="4">Belongs to the ropporin family.</text>
</comment>
<dbReference type="Pfam" id="PF02197">
    <property type="entry name" value="RIIa"/>
    <property type="match status" value="1"/>
</dbReference>
<dbReference type="PANTHER" id="PTHR14952">
    <property type="entry name" value="ROPPORIN-1-LIKE PROTEIN"/>
    <property type="match status" value="1"/>
</dbReference>
<keyword evidence="2" id="KW-0282">Flagellum</keyword>
<dbReference type="PANTHER" id="PTHR14952:SF9">
    <property type="entry name" value="EF-HAND DOMAIN-CONTAINING PROTEIN"/>
    <property type="match status" value="1"/>
</dbReference>
<dbReference type="VEuPathDB" id="FungiDB:SeMB42_g01915"/>
<evidence type="ECO:0000256" key="3">
    <source>
        <dbReference type="ARBA" id="ARBA00023273"/>
    </source>
</evidence>
<comment type="subcellular location">
    <subcellularLocation>
        <location evidence="1">Cell projection</location>
        <location evidence="1">Cilium</location>
        <location evidence="1">Flagellum</location>
    </subcellularLocation>
</comment>
<evidence type="ECO:0000313" key="8">
    <source>
        <dbReference type="Proteomes" id="UP000317494"/>
    </source>
</evidence>
<keyword evidence="8" id="KW-1185">Reference proteome</keyword>
<dbReference type="AlphaFoldDB" id="A0A507DJ24"/>
<feature type="region of interest" description="Disordered" evidence="5">
    <location>
        <begin position="265"/>
        <end position="297"/>
    </location>
</feature>
<evidence type="ECO:0000256" key="5">
    <source>
        <dbReference type="SAM" id="MobiDB-lite"/>
    </source>
</evidence>
<gene>
    <name evidence="7" type="ORF">SeMB42_g01915</name>
</gene>
<dbReference type="Gene3D" id="1.20.890.10">
    <property type="entry name" value="cAMP-dependent protein kinase regulatory subunit, dimerization-anchoring domain"/>
    <property type="match status" value="1"/>
</dbReference>
<dbReference type="EMBL" id="QEAN01000054">
    <property type="protein sequence ID" value="TPX51431.1"/>
    <property type="molecule type" value="Genomic_DNA"/>
</dbReference>
<keyword evidence="3" id="KW-0966">Cell projection</keyword>
<reference evidence="7 8" key="1">
    <citation type="journal article" date="2019" name="Sci. Rep.">
        <title>Comparative genomics of chytrid fungi reveal insights into the obligate biotrophic and pathogenic lifestyle of Synchytrium endobioticum.</title>
        <authorList>
            <person name="van de Vossenberg B.T.L.H."/>
            <person name="Warris S."/>
            <person name="Nguyen H.D.T."/>
            <person name="van Gent-Pelzer M.P.E."/>
            <person name="Joly D.L."/>
            <person name="van de Geest H.C."/>
            <person name="Bonants P.J.M."/>
            <person name="Smith D.S."/>
            <person name="Levesque C.A."/>
            <person name="van der Lee T.A.J."/>
        </authorList>
    </citation>
    <scope>NUCLEOTIDE SEQUENCE [LARGE SCALE GENOMIC DNA]</scope>
    <source>
        <strain evidence="7 8">MB42</strain>
    </source>
</reference>
<dbReference type="Proteomes" id="UP000317494">
    <property type="component" value="Unassembled WGS sequence"/>
</dbReference>
<dbReference type="GO" id="GO:0031514">
    <property type="term" value="C:motile cilium"/>
    <property type="evidence" value="ECO:0007669"/>
    <property type="project" value="UniProtKB-SubCell"/>
</dbReference>
<protein>
    <recommendedName>
        <fullName evidence="6">RIIa domain-containing protein</fullName>
    </recommendedName>
</protein>
<dbReference type="InterPro" id="IPR003117">
    <property type="entry name" value="cAMP_dep_PK_reg_su_I/II_a/b"/>
</dbReference>
<name>A0A507DJ24_9FUNG</name>
<keyword evidence="2" id="KW-0969">Cilium</keyword>
<accession>A0A507DJ24</accession>
<evidence type="ECO:0000259" key="6">
    <source>
        <dbReference type="SMART" id="SM00394"/>
    </source>
</evidence>
<sequence>MLWRPLVFDCRFEASDHSQTVYSRTSPSDIQFAHWGKMSSRQSRTSIHDNSPIYCAEQIRVPPELPELLKSFTKYIIRTQPVNIVAASAEYFQRLAKQRGSQGDVRGAESARSSSTGAETLGKIHLEAFYNKLAADGSPVVASRDVEAAARQANIASATVREIMLVGEWTETVPWIQFWALLACSLRTTLDAAVYVAAEVLADEGRVPTRPVVEVLQFLGQRDQEVGAAQADVAAEQIVAVGDEIELGQLRDILERLVVPAACAAEAPADGDEGEAPQRDEEYEQETAEEQPLEDDA</sequence>
<comment type="caution">
    <text evidence="7">The sequence shown here is derived from an EMBL/GenBank/DDBJ whole genome shotgun (WGS) entry which is preliminary data.</text>
</comment>